<sequence length="157" mass="17341">MNLGPSMHRRAKGKEKQGSGRIPLDPKTARKPGLLGKEVGRHEADDRKPDGPVSRGKVSSNPSIPVVGLTHAVLVETRRRRLLLEEESEDELSPLFASLRGEGRSVEQEPVDVKRESKASRILRMECKLPGQPSPKCLAKNAPRRMPREAAVSNRES</sequence>
<dbReference type="AlphaFoldDB" id="A0AAV2GN31"/>
<feature type="region of interest" description="Disordered" evidence="1">
    <location>
        <begin position="130"/>
        <end position="157"/>
    </location>
</feature>
<accession>A0AAV2GN31</accession>
<evidence type="ECO:0000313" key="3">
    <source>
        <dbReference type="Proteomes" id="UP001497516"/>
    </source>
</evidence>
<evidence type="ECO:0000256" key="1">
    <source>
        <dbReference type="SAM" id="MobiDB-lite"/>
    </source>
</evidence>
<proteinExistence type="predicted"/>
<gene>
    <name evidence="2" type="ORF">LTRI10_LOCUS51395</name>
</gene>
<dbReference type="Proteomes" id="UP001497516">
    <property type="component" value="Chromosome 9"/>
</dbReference>
<reference evidence="2 3" key="1">
    <citation type="submission" date="2024-04" db="EMBL/GenBank/DDBJ databases">
        <authorList>
            <person name="Fracassetti M."/>
        </authorList>
    </citation>
    <scope>NUCLEOTIDE SEQUENCE [LARGE SCALE GENOMIC DNA]</scope>
</reference>
<dbReference type="EMBL" id="OZ034822">
    <property type="protein sequence ID" value="CAL1412079.1"/>
    <property type="molecule type" value="Genomic_DNA"/>
</dbReference>
<feature type="compositionally biased region" description="Basic and acidic residues" evidence="1">
    <location>
        <begin position="38"/>
        <end position="50"/>
    </location>
</feature>
<protein>
    <submittedName>
        <fullName evidence="2">Uncharacterized protein</fullName>
    </submittedName>
</protein>
<keyword evidence="3" id="KW-1185">Reference proteome</keyword>
<feature type="region of interest" description="Disordered" evidence="1">
    <location>
        <begin position="1"/>
        <end position="64"/>
    </location>
</feature>
<evidence type="ECO:0000313" key="2">
    <source>
        <dbReference type="EMBL" id="CAL1412079.1"/>
    </source>
</evidence>
<organism evidence="2 3">
    <name type="scientific">Linum trigynum</name>
    <dbReference type="NCBI Taxonomy" id="586398"/>
    <lineage>
        <taxon>Eukaryota</taxon>
        <taxon>Viridiplantae</taxon>
        <taxon>Streptophyta</taxon>
        <taxon>Embryophyta</taxon>
        <taxon>Tracheophyta</taxon>
        <taxon>Spermatophyta</taxon>
        <taxon>Magnoliopsida</taxon>
        <taxon>eudicotyledons</taxon>
        <taxon>Gunneridae</taxon>
        <taxon>Pentapetalae</taxon>
        <taxon>rosids</taxon>
        <taxon>fabids</taxon>
        <taxon>Malpighiales</taxon>
        <taxon>Linaceae</taxon>
        <taxon>Linum</taxon>
    </lineage>
</organism>
<name>A0AAV2GN31_9ROSI</name>